<evidence type="ECO:0000313" key="1">
    <source>
        <dbReference type="EMBL" id="QHU21396.1"/>
    </source>
</evidence>
<organism evidence="1">
    <name type="scientific">viral metagenome</name>
    <dbReference type="NCBI Taxonomy" id="1070528"/>
    <lineage>
        <taxon>unclassified sequences</taxon>
        <taxon>metagenomes</taxon>
        <taxon>organismal metagenomes</taxon>
    </lineage>
</organism>
<sequence>MAGNSVYLNGSVGPVINLSITGLGPGFVAKYGTQFSLGGGLPGFSAQQLVDTQRGYEEYMNDRDIVVEGWNTNYRREKISYSGKPARAVTPFRAVNNAGDLLSRQYYSCGGPCQTFQSRPGMFGLKGKFGHVALSCDGTGVEPASCNTKYVYDSSDYSRYLKQKAINKNYNALTNGGNSASGSQSAWRAVRRF</sequence>
<reference evidence="1" key="1">
    <citation type="journal article" date="2020" name="Nature">
        <title>Giant virus diversity and host interactions through global metagenomics.</title>
        <authorList>
            <person name="Schulz F."/>
            <person name="Roux S."/>
            <person name="Paez-Espino D."/>
            <person name="Jungbluth S."/>
            <person name="Walsh D.A."/>
            <person name="Denef V.J."/>
            <person name="McMahon K.D."/>
            <person name="Konstantinidis K.T."/>
            <person name="Eloe-Fadrosh E.A."/>
            <person name="Kyrpides N.C."/>
            <person name="Woyke T."/>
        </authorList>
    </citation>
    <scope>NUCLEOTIDE SEQUENCE</scope>
    <source>
        <strain evidence="1">GVMAG-S-3300013094-109</strain>
    </source>
</reference>
<dbReference type="EMBL" id="MN740989">
    <property type="protein sequence ID" value="QHU21396.1"/>
    <property type="molecule type" value="Genomic_DNA"/>
</dbReference>
<dbReference type="AlphaFoldDB" id="A0A6C0KW82"/>
<proteinExistence type="predicted"/>
<accession>A0A6C0KW82</accession>
<protein>
    <submittedName>
        <fullName evidence="1">Uncharacterized protein</fullName>
    </submittedName>
</protein>
<name>A0A6C0KW82_9ZZZZ</name>